<evidence type="ECO:0000313" key="2">
    <source>
        <dbReference type="Proteomes" id="UP000539146"/>
    </source>
</evidence>
<sequence>MARSNITATALVANGSVTDPTGTTTGVGDGNGVTVTGQPFLERLYLRVQNAGGSSTTVKVKAGSGVAAIAAGQGDLSVSVAAGATAWIGPFESARFQANDGTLAVDATAAVTVTAFQGSRV</sequence>
<gene>
    <name evidence="1" type="ORF">HP467_07255</name>
</gene>
<dbReference type="Proteomes" id="UP000539146">
    <property type="component" value="Unassembled WGS sequence"/>
</dbReference>
<dbReference type="AlphaFoldDB" id="A0A850DTR3"/>
<name>A0A850DTR3_9MICO</name>
<evidence type="ECO:0000313" key="1">
    <source>
        <dbReference type="EMBL" id="NUU27908.1"/>
    </source>
</evidence>
<dbReference type="RefSeq" id="WP_175325739.1">
    <property type="nucleotide sequence ID" value="NZ_BAAAWP010000001.1"/>
</dbReference>
<dbReference type="EMBL" id="JABMCG010000095">
    <property type="protein sequence ID" value="NUU27908.1"/>
    <property type="molecule type" value="Genomic_DNA"/>
</dbReference>
<organism evidence="1 2">
    <name type="scientific">Curtobacterium citreum</name>
    <dbReference type="NCBI Taxonomy" id="2036"/>
    <lineage>
        <taxon>Bacteria</taxon>
        <taxon>Bacillati</taxon>
        <taxon>Actinomycetota</taxon>
        <taxon>Actinomycetes</taxon>
        <taxon>Micrococcales</taxon>
        <taxon>Microbacteriaceae</taxon>
        <taxon>Curtobacterium</taxon>
    </lineage>
</organism>
<comment type="caution">
    <text evidence="1">The sequence shown here is derived from an EMBL/GenBank/DDBJ whole genome shotgun (WGS) entry which is preliminary data.</text>
</comment>
<protein>
    <submittedName>
        <fullName evidence="1">Uncharacterized protein</fullName>
    </submittedName>
</protein>
<accession>A0A850DTR3</accession>
<reference evidence="1 2" key="1">
    <citation type="submission" date="2020-05" db="EMBL/GenBank/DDBJ databases">
        <title>Genome Sequencing of Type Strains.</title>
        <authorList>
            <person name="Lemaire J.F."/>
            <person name="Inderbitzin P."/>
            <person name="Gregorio O.A."/>
            <person name="Collins S.B."/>
            <person name="Wespe N."/>
            <person name="Knight-Connoni V."/>
        </authorList>
    </citation>
    <scope>NUCLEOTIDE SEQUENCE [LARGE SCALE GENOMIC DNA]</scope>
    <source>
        <strain evidence="1 2">DSM 20512</strain>
    </source>
</reference>
<proteinExistence type="predicted"/>